<evidence type="ECO:0000256" key="8">
    <source>
        <dbReference type="SAM" id="MobiDB-lite"/>
    </source>
</evidence>
<evidence type="ECO:0000256" key="2">
    <source>
        <dbReference type="ARBA" id="ARBA00009699"/>
    </source>
</evidence>
<dbReference type="GO" id="GO:0016052">
    <property type="term" value="P:carbohydrate catabolic process"/>
    <property type="evidence" value="ECO:0007669"/>
    <property type="project" value="InterPro"/>
</dbReference>
<proteinExistence type="inferred from homology"/>
<evidence type="ECO:0000259" key="10">
    <source>
        <dbReference type="Pfam" id="PF25581"/>
    </source>
</evidence>
<accession>A0A8H4MXZ8</accession>
<keyword evidence="4" id="KW-0732">Signal</keyword>
<dbReference type="InterPro" id="IPR005198">
    <property type="entry name" value="Glyco_hydro_76"/>
</dbReference>
<keyword evidence="6" id="KW-0325">Glycoprotein</keyword>
<dbReference type="InterPro" id="IPR014480">
    <property type="entry name" value="Mannan-1_6-alpha_mannosidase"/>
</dbReference>
<evidence type="ECO:0000256" key="3">
    <source>
        <dbReference type="ARBA" id="ARBA00012350"/>
    </source>
</evidence>
<dbReference type="Proteomes" id="UP000572817">
    <property type="component" value="Unassembled WGS sequence"/>
</dbReference>
<feature type="domain" description="Diels-Alderase N-terminal" evidence="9">
    <location>
        <begin position="7"/>
        <end position="73"/>
    </location>
</feature>
<dbReference type="PANTHER" id="PTHR12145:SF36">
    <property type="entry name" value="MANNAN ENDO-1,6-ALPHA-MANNOSIDASE DCW1"/>
    <property type="match status" value="1"/>
</dbReference>
<dbReference type="GO" id="GO:0009272">
    <property type="term" value="P:fungal-type cell wall biogenesis"/>
    <property type="evidence" value="ECO:0007669"/>
    <property type="project" value="TreeGrafter"/>
</dbReference>
<evidence type="ECO:0000256" key="1">
    <source>
        <dbReference type="ARBA" id="ARBA00001452"/>
    </source>
</evidence>
<dbReference type="OrthoDB" id="3914164at2759"/>
<dbReference type="SUPFAM" id="SSF159245">
    <property type="entry name" value="AttH-like"/>
    <property type="match status" value="1"/>
</dbReference>
<dbReference type="Pfam" id="PF03663">
    <property type="entry name" value="Glyco_hydro_76"/>
    <property type="match status" value="2"/>
</dbReference>
<evidence type="ECO:0000256" key="7">
    <source>
        <dbReference type="ARBA" id="ARBA00023295"/>
    </source>
</evidence>
<feature type="region of interest" description="Disordered" evidence="8">
    <location>
        <begin position="396"/>
        <end position="420"/>
    </location>
</feature>
<comment type="similarity">
    <text evidence="2">Belongs to the glycosyl hydrolase 76 family.</text>
</comment>
<evidence type="ECO:0000313" key="11">
    <source>
        <dbReference type="EMBL" id="KAF4301630.1"/>
    </source>
</evidence>
<dbReference type="AlphaFoldDB" id="A0A8H4MXZ8"/>
<feature type="compositionally biased region" description="Low complexity" evidence="8">
    <location>
        <begin position="410"/>
        <end position="420"/>
    </location>
</feature>
<keyword evidence="5" id="KW-0378">Hydrolase</keyword>
<evidence type="ECO:0000256" key="4">
    <source>
        <dbReference type="ARBA" id="ARBA00022729"/>
    </source>
</evidence>
<dbReference type="Gene3D" id="1.50.10.20">
    <property type="match status" value="1"/>
</dbReference>
<dbReference type="Pfam" id="PF24137">
    <property type="entry name" value="DA_N"/>
    <property type="match status" value="1"/>
</dbReference>
<sequence>MDLPELGISGEITMQSVAPAHGPCGPAVAGAILDISLGLQWLNAIPDSVATVNLKLNGTKFAFQGAGYHDKNWAPFVFEANLNQWYWGHGRAGDLSVVWFDYLSKSNESVVSAGRRRYPSAALVNQDGVDDDYLPTNQTKTIMNDDQMAWALAAMKAAERGFPVPVNETNLEDKAKTVFQELTERWDTASCDGGLRWGIFTFYSGYDYTNSISQAIDKFVVYDGASSTDNCTNLNNIAWSFPSASFAYGSAVLANITSNSEWIERTKSHVENIIGTFFPDNIMAEVACETNNNCNADQLVFPALTLRWLALVPVFQPATVDAIYPALNASAIAAASRCTVSGADAAECRNRWSDDEKEGKTGLGQQLAALEALQSRYLVSKDGANSSVVLRSVNSTSASDAGSGSGGNGTASSSGSAASASGTSAAGSMEASWGVLAAMGLAMACFL</sequence>
<organism evidence="11 12">
    <name type="scientific">Botryosphaeria dothidea</name>
    <dbReference type="NCBI Taxonomy" id="55169"/>
    <lineage>
        <taxon>Eukaryota</taxon>
        <taxon>Fungi</taxon>
        <taxon>Dikarya</taxon>
        <taxon>Ascomycota</taxon>
        <taxon>Pezizomycotina</taxon>
        <taxon>Dothideomycetes</taxon>
        <taxon>Dothideomycetes incertae sedis</taxon>
        <taxon>Botryosphaeriales</taxon>
        <taxon>Botryosphaeriaceae</taxon>
        <taxon>Botryosphaeria</taxon>
    </lineage>
</organism>
<gene>
    <name evidence="11" type="ORF">GTA08_BOTSDO10770</name>
</gene>
<name>A0A8H4MXZ8_9PEZI</name>
<keyword evidence="7" id="KW-0326">Glycosidase</keyword>
<evidence type="ECO:0000313" key="12">
    <source>
        <dbReference type="Proteomes" id="UP000572817"/>
    </source>
</evidence>
<comment type="catalytic activity">
    <reaction evidence="1">
        <text>Random hydrolysis of (1-&gt;6)-alpha-D-mannosidic linkages in unbranched (1-&gt;6)-mannans.</text>
        <dbReference type="EC" id="3.2.1.101"/>
    </reaction>
</comment>
<feature type="domain" description="AsqO/PenF-like C-terminal" evidence="10">
    <location>
        <begin position="80"/>
        <end position="113"/>
    </location>
</feature>
<reference evidence="11" key="1">
    <citation type="submission" date="2020-04" db="EMBL/GenBank/DDBJ databases">
        <title>Genome Assembly and Annotation of Botryosphaeria dothidea sdau 11-99, a Latent Pathogen of Apple Fruit Ring Rot in China.</title>
        <authorList>
            <person name="Yu C."/>
            <person name="Diao Y."/>
            <person name="Lu Q."/>
            <person name="Zhao J."/>
            <person name="Cui S."/>
            <person name="Peng C."/>
            <person name="He B."/>
            <person name="Liu H."/>
        </authorList>
    </citation>
    <scope>NUCLEOTIDE SEQUENCE [LARGE SCALE GENOMIC DNA]</scope>
    <source>
        <strain evidence="11">Sdau11-99</strain>
    </source>
</reference>
<dbReference type="InterPro" id="IPR057722">
    <property type="entry name" value="AsqO/PenF-like_C"/>
</dbReference>
<dbReference type="GO" id="GO:0008496">
    <property type="term" value="F:mannan endo-1,6-alpha-mannosidase activity"/>
    <property type="evidence" value="ECO:0007669"/>
    <property type="project" value="UniProtKB-EC"/>
</dbReference>
<keyword evidence="12" id="KW-1185">Reference proteome</keyword>
<evidence type="ECO:0000256" key="5">
    <source>
        <dbReference type="ARBA" id="ARBA00022801"/>
    </source>
</evidence>
<dbReference type="PANTHER" id="PTHR12145">
    <property type="entry name" value="MANNAN ENDO-1,6-ALPHA-MANNOSIDASE DCW1"/>
    <property type="match status" value="1"/>
</dbReference>
<evidence type="ECO:0000259" key="9">
    <source>
        <dbReference type="Pfam" id="PF24137"/>
    </source>
</evidence>
<dbReference type="SUPFAM" id="SSF48208">
    <property type="entry name" value="Six-hairpin glycosidases"/>
    <property type="match status" value="1"/>
</dbReference>
<protein>
    <recommendedName>
        <fullName evidence="3">mannan endo-1,6-alpha-mannosidase</fullName>
        <ecNumber evidence="3">3.2.1.101</ecNumber>
    </recommendedName>
</protein>
<comment type="caution">
    <text evidence="11">The sequence shown here is derived from an EMBL/GenBank/DDBJ whole genome shotgun (WGS) entry which is preliminary data.</text>
</comment>
<evidence type="ECO:0000256" key="6">
    <source>
        <dbReference type="ARBA" id="ARBA00023180"/>
    </source>
</evidence>
<dbReference type="InterPro" id="IPR008928">
    <property type="entry name" value="6-hairpin_glycosidase_sf"/>
</dbReference>
<dbReference type="EMBL" id="WWBZ02000082">
    <property type="protein sequence ID" value="KAF4301630.1"/>
    <property type="molecule type" value="Genomic_DNA"/>
</dbReference>
<dbReference type="InterPro" id="IPR056402">
    <property type="entry name" value="DA_N"/>
</dbReference>
<dbReference type="Pfam" id="PF25581">
    <property type="entry name" value="AsqO_C"/>
    <property type="match status" value="1"/>
</dbReference>
<dbReference type="EC" id="3.2.1.101" evidence="3"/>